<protein>
    <submittedName>
        <fullName evidence="1">Uncharacterized protein</fullName>
    </submittedName>
</protein>
<gene>
    <name evidence="1" type="ORF">PTZ04_03335</name>
</gene>
<name>A0ABT5UK55_EUBLI</name>
<organism evidence="1 2">
    <name type="scientific">Eubacterium limosum</name>
    <dbReference type="NCBI Taxonomy" id="1736"/>
    <lineage>
        <taxon>Bacteria</taxon>
        <taxon>Bacillati</taxon>
        <taxon>Bacillota</taxon>
        <taxon>Clostridia</taxon>
        <taxon>Eubacteriales</taxon>
        <taxon>Eubacteriaceae</taxon>
        <taxon>Eubacterium</taxon>
    </lineage>
</organism>
<dbReference type="RefSeq" id="WP_227206961.1">
    <property type="nucleotide sequence ID" value="NZ_JAJCLO010000006.1"/>
</dbReference>
<evidence type="ECO:0000313" key="1">
    <source>
        <dbReference type="EMBL" id="MDE1469286.1"/>
    </source>
</evidence>
<accession>A0ABT5UK55</accession>
<proteinExistence type="predicted"/>
<dbReference type="EMBL" id="JAQSVD010000001">
    <property type="protein sequence ID" value="MDE1469286.1"/>
    <property type="molecule type" value="Genomic_DNA"/>
</dbReference>
<evidence type="ECO:0000313" key="2">
    <source>
        <dbReference type="Proteomes" id="UP001215087"/>
    </source>
</evidence>
<comment type="caution">
    <text evidence="1">The sequence shown here is derived from an EMBL/GenBank/DDBJ whole genome shotgun (WGS) entry which is preliminary data.</text>
</comment>
<sequence>MSNDSVNLNTFPSNKYEALAFLYLQSQDISNLSPEELIEKYYEVYRKIYSHYRDARQNNLDWIKTR</sequence>
<reference evidence="1 2" key="1">
    <citation type="submission" date="2023-02" db="EMBL/GenBank/DDBJ databases">
        <title>Comparative genome analysis of Eubacterium limosum species.</title>
        <authorList>
            <person name="Bak J.E."/>
        </authorList>
    </citation>
    <scope>NUCLEOTIDE SEQUENCE [LARGE SCALE GENOMIC DNA]</scope>
    <source>
        <strain evidence="1 2">KGMB01548</strain>
    </source>
</reference>
<dbReference type="Proteomes" id="UP001215087">
    <property type="component" value="Unassembled WGS sequence"/>
</dbReference>
<keyword evidence="2" id="KW-1185">Reference proteome</keyword>